<evidence type="ECO:0000313" key="2">
    <source>
        <dbReference type="EnsemblMetazoa" id="PPA44379.1"/>
    </source>
</evidence>
<feature type="region of interest" description="Disordered" evidence="1">
    <location>
        <begin position="121"/>
        <end position="144"/>
    </location>
</feature>
<sequence>MKTTMTSEISKDRTKQQATGIRVLSRYIDAHLRSELLNDPVRESTWVVPVLAAQELEEGRVVRLQVVSRQSLNLCSKTWKLVIGSGVWKKKSGHSVMIASDAAMIHPMMLTLKRDCCNSRHEGNETAATRGRKASGRHPRSVSRFFRSLTTGRQQNDGEKCDVE</sequence>
<evidence type="ECO:0000313" key="3">
    <source>
        <dbReference type="Proteomes" id="UP000005239"/>
    </source>
</evidence>
<evidence type="ECO:0000256" key="1">
    <source>
        <dbReference type="SAM" id="MobiDB-lite"/>
    </source>
</evidence>
<reference evidence="3" key="1">
    <citation type="journal article" date="2008" name="Nat. Genet.">
        <title>The Pristionchus pacificus genome provides a unique perspective on nematode lifestyle and parasitism.</title>
        <authorList>
            <person name="Dieterich C."/>
            <person name="Clifton S.W."/>
            <person name="Schuster L.N."/>
            <person name="Chinwalla A."/>
            <person name="Delehaunty K."/>
            <person name="Dinkelacker I."/>
            <person name="Fulton L."/>
            <person name="Fulton R."/>
            <person name="Godfrey J."/>
            <person name="Minx P."/>
            <person name="Mitreva M."/>
            <person name="Roeseler W."/>
            <person name="Tian H."/>
            <person name="Witte H."/>
            <person name="Yang S.P."/>
            <person name="Wilson R.K."/>
            <person name="Sommer R.J."/>
        </authorList>
    </citation>
    <scope>NUCLEOTIDE SEQUENCE [LARGE SCALE GENOMIC DNA]</scope>
    <source>
        <strain evidence="3">PS312</strain>
    </source>
</reference>
<feature type="compositionally biased region" description="Basic residues" evidence="1">
    <location>
        <begin position="130"/>
        <end position="141"/>
    </location>
</feature>
<name>A0A2A6BF75_PRIPA</name>
<dbReference type="AlphaFoldDB" id="A0A2A6BF75"/>
<accession>A0A8R1Z346</accession>
<reference evidence="2" key="2">
    <citation type="submission" date="2022-06" db="UniProtKB">
        <authorList>
            <consortium name="EnsemblMetazoa"/>
        </authorList>
    </citation>
    <scope>IDENTIFICATION</scope>
    <source>
        <strain evidence="2">PS312</strain>
    </source>
</reference>
<gene>
    <name evidence="2" type="primary">WBGene00282748</name>
</gene>
<proteinExistence type="predicted"/>
<accession>A0A2A6BF75</accession>
<dbReference type="EnsemblMetazoa" id="PPA44379.1">
    <property type="protein sequence ID" value="PPA44379.1"/>
    <property type="gene ID" value="WBGene00282748"/>
</dbReference>
<organism evidence="2 3">
    <name type="scientific">Pristionchus pacificus</name>
    <name type="common">Parasitic nematode worm</name>
    <dbReference type="NCBI Taxonomy" id="54126"/>
    <lineage>
        <taxon>Eukaryota</taxon>
        <taxon>Metazoa</taxon>
        <taxon>Ecdysozoa</taxon>
        <taxon>Nematoda</taxon>
        <taxon>Chromadorea</taxon>
        <taxon>Rhabditida</taxon>
        <taxon>Rhabditina</taxon>
        <taxon>Diplogasteromorpha</taxon>
        <taxon>Diplogasteroidea</taxon>
        <taxon>Neodiplogasteridae</taxon>
        <taxon>Pristionchus</taxon>
    </lineage>
</organism>
<keyword evidence="3" id="KW-1185">Reference proteome</keyword>
<dbReference type="Proteomes" id="UP000005239">
    <property type="component" value="Unassembled WGS sequence"/>
</dbReference>
<protein>
    <submittedName>
        <fullName evidence="2">Uncharacterized protein</fullName>
    </submittedName>
</protein>